<dbReference type="InterPro" id="IPR011545">
    <property type="entry name" value="DEAD/DEAH_box_helicase_dom"/>
</dbReference>
<dbReference type="SUPFAM" id="SSF52540">
    <property type="entry name" value="P-loop containing nucleoside triphosphate hydrolases"/>
    <property type="match status" value="2"/>
</dbReference>
<dbReference type="InterPro" id="IPR014001">
    <property type="entry name" value="Helicase_ATP-bd"/>
</dbReference>
<evidence type="ECO:0000256" key="6">
    <source>
        <dbReference type="PROSITE-ProRule" id="PRU00552"/>
    </source>
</evidence>
<dbReference type="InterPro" id="IPR050547">
    <property type="entry name" value="DEAD_box_RNA_helicases"/>
</dbReference>
<evidence type="ECO:0000256" key="5">
    <source>
        <dbReference type="ARBA" id="ARBA00022840"/>
    </source>
</evidence>
<evidence type="ECO:0000259" key="8">
    <source>
        <dbReference type="PROSITE" id="PS51192"/>
    </source>
</evidence>
<dbReference type="GO" id="GO:0016787">
    <property type="term" value="F:hydrolase activity"/>
    <property type="evidence" value="ECO:0007669"/>
    <property type="project" value="UniProtKB-KW"/>
</dbReference>
<dbReference type="InterPro" id="IPR000629">
    <property type="entry name" value="RNA-helicase_DEAD-box_CS"/>
</dbReference>
<dbReference type="InterPro" id="IPR001650">
    <property type="entry name" value="Helicase_C-like"/>
</dbReference>
<comment type="caution">
    <text evidence="11">The sequence shown here is derived from an EMBL/GenBank/DDBJ whole genome shotgun (WGS) entry which is preliminary data.</text>
</comment>
<dbReference type="PANTHER" id="PTHR47963">
    <property type="entry name" value="DEAD-BOX ATP-DEPENDENT RNA HELICASE 47, MITOCHONDRIAL"/>
    <property type="match status" value="1"/>
</dbReference>
<dbReference type="InterPro" id="IPR027417">
    <property type="entry name" value="P-loop_NTPase"/>
</dbReference>
<dbReference type="Gene3D" id="3.40.50.300">
    <property type="entry name" value="P-loop containing nucleotide triphosphate hydrolases"/>
    <property type="match status" value="2"/>
</dbReference>
<sequence length="323" mass="35864">MRYEEMNLPEPLRRAVERMGFDEMTQVQELAIPPMCEGFDLIAKAPTGTGKTCAFGIPLLMGLDTEKTQPQAVVLAPTRELAQQIAAELRELAHFMPAVRIACLYGGGDMRRQTERLKKGVQLVVATPGRLMDHIKRGNLRTDAVTDVVLDEADEMLNMGFYKDVVKILDTLKARRRLAMFSATISREVMDIGWLYQRDAKEITVQAQAQSAPQITQYRILTTGRNKLPDVTAILSQKERRRVMIFCNTKYTSEMVAGQLAGLGYAAACLNGDMAQGERNRVMNAFREGGVKILAATDVAARGIDVAEVDAVINYDVPTSNEY</sequence>
<feature type="domain" description="DEAD-box RNA helicase Q" evidence="10">
    <location>
        <begin position="1"/>
        <end position="29"/>
    </location>
</feature>
<dbReference type="GO" id="GO:0005829">
    <property type="term" value="C:cytosol"/>
    <property type="evidence" value="ECO:0007669"/>
    <property type="project" value="TreeGrafter"/>
</dbReference>
<evidence type="ECO:0000256" key="4">
    <source>
        <dbReference type="ARBA" id="ARBA00022806"/>
    </source>
</evidence>
<evidence type="ECO:0000259" key="10">
    <source>
        <dbReference type="PROSITE" id="PS51195"/>
    </source>
</evidence>
<dbReference type="PROSITE" id="PS51194">
    <property type="entry name" value="HELICASE_CTER"/>
    <property type="match status" value="1"/>
</dbReference>
<dbReference type="PROSITE" id="PS51195">
    <property type="entry name" value="Q_MOTIF"/>
    <property type="match status" value="1"/>
</dbReference>
<dbReference type="SMART" id="SM00487">
    <property type="entry name" value="DEXDc"/>
    <property type="match status" value="1"/>
</dbReference>
<feature type="domain" description="Helicase ATP-binding" evidence="8">
    <location>
        <begin position="32"/>
        <end position="203"/>
    </location>
</feature>
<dbReference type="GO" id="GO:0005524">
    <property type="term" value="F:ATP binding"/>
    <property type="evidence" value="ECO:0007669"/>
    <property type="project" value="UniProtKB-KW"/>
</dbReference>
<evidence type="ECO:0000313" key="12">
    <source>
        <dbReference type="Proteomes" id="UP000824209"/>
    </source>
</evidence>
<dbReference type="EMBL" id="DWYA01000031">
    <property type="protein sequence ID" value="HJB39386.1"/>
    <property type="molecule type" value="Genomic_DNA"/>
</dbReference>
<dbReference type="CDD" id="cd18787">
    <property type="entry name" value="SF2_C_DEAD"/>
    <property type="match status" value="1"/>
</dbReference>
<dbReference type="PROSITE" id="PS00039">
    <property type="entry name" value="DEAD_ATP_HELICASE"/>
    <property type="match status" value="1"/>
</dbReference>
<keyword evidence="2 7" id="KW-0547">Nucleotide-binding</keyword>
<dbReference type="Pfam" id="PF00271">
    <property type="entry name" value="Helicase_C"/>
    <property type="match status" value="1"/>
</dbReference>
<evidence type="ECO:0000256" key="2">
    <source>
        <dbReference type="ARBA" id="ARBA00022741"/>
    </source>
</evidence>
<dbReference type="InterPro" id="IPR014014">
    <property type="entry name" value="RNA_helicase_DEAD_Q_motif"/>
</dbReference>
<evidence type="ECO:0000259" key="9">
    <source>
        <dbReference type="PROSITE" id="PS51194"/>
    </source>
</evidence>
<dbReference type="InterPro" id="IPR044742">
    <property type="entry name" value="DEAD/DEAH_RhlB"/>
</dbReference>
<organism evidence="11 12">
    <name type="scientific">Candidatus Ruthenibacterium avium</name>
    <dbReference type="NCBI Taxonomy" id="2838751"/>
    <lineage>
        <taxon>Bacteria</taxon>
        <taxon>Bacillati</taxon>
        <taxon>Bacillota</taxon>
        <taxon>Clostridia</taxon>
        <taxon>Eubacteriales</taxon>
        <taxon>Oscillospiraceae</taxon>
        <taxon>Ruthenibacterium</taxon>
    </lineage>
</organism>
<feature type="short sequence motif" description="Q motif" evidence="6">
    <location>
        <begin position="1"/>
        <end position="29"/>
    </location>
</feature>
<dbReference type="GO" id="GO:0003724">
    <property type="term" value="F:RNA helicase activity"/>
    <property type="evidence" value="ECO:0007669"/>
    <property type="project" value="UniProtKB-EC"/>
</dbReference>
<reference evidence="11" key="2">
    <citation type="submission" date="2021-04" db="EMBL/GenBank/DDBJ databases">
        <authorList>
            <person name="Gilroy R."/>
        </authorList>
    </citation>
    <scope>NUCLEOTIDE SEQUENCE</scope>
    <source>
        <strain evidence="11">ChiBcec8-14828</strain>
    </source>
</reference>
<gene>
    <name evidence="11" type="ORF">H9943_03205</name>
</gene>
<evidence type="ECO:0000256" key="1">
    <source>
        <dbReference type="ARBA" id="ARBA00012552"/>
    </source>
</evidence>
<dbReference type="GO" id="GO:0005840">
    <property type="term" value="C:ribosome"/>
    <property type="evidence" value="ECO:0007669"/>
    <property type="project" value="TreeGrafter"/>
</dbReference>
<evidence type="ECO:0000313" key="11">
    <source>
        <dbReference type="EMBL" id="HJB39386.1"/>
    </source>
</evidence>
<dbReference type="PANTHER" id="PTHR47963:SF8">
    <property type="entry name" value="ATP-DEPENDENT RNA HELICASE DEAD"/>
    <property type="match status" value="1"/>
</dbReference>
<accession>A0A9D2M0Y2</accession>
<proteinExistence type="inferred from homology"/>
<dbReference type="EC" id="3.6.4.13" evidence="1"/>
<name>A0A9D2M0Y2_9FIRM</name>
<dbReference type="AlphaFoldDB" id="A0A9D2M0Y2"/>
<dbReference type="GO" id="GO:0009409">
    <property type="term" value="P:response to cold"/>
    <property type="evidence" value="ECO:0007669"/>
    <property type="project" value="TreeGrafter"/>
</dbReference>
<keyword evidence="4 7" id="KW-0347">Helicase</keyword>
<keyword evidence="3 7" id="KW-0378">Hydrolase</keyword>
<dbReference type="SMART" id="SM00490">
    <property type="entry name" value="HELICc"/>
    <property type="match status" value="1"/>
</dbReference>
<keyword evidence="5 7" id="KW-0067">ATP-binding</keyword>
<dbReference type="Pfam" id="PF00270">
    <property type="entry name" value="DEAD"/>
    <property type="match status" value="1"/>
</dbReference>
<feature type="domain" description="Helicase C-terminal" evidence="9">
    <location>
        <begin position="230"/>
        <end position="323"/>
    </location>
</feature>
<comment type="similarity">
    <text evidence="7">Belongs to the DEAD box helicase family.</text>
</comment>
<reference evidence="11" key="1">
    <citation type="journal article" date="2021" name="PeerJ">
        <title>Extensive microbial diversity within the chicken gut microbiome revealed by metagenomics and culture.</title>
        <authorList>
            <person name="Gilroy R."/>
            <person name="Ravi A."/>
            <person name="Getino M."/>
            <person name="Pursley I."/>
            <person name="Horton D.L."/>
            <person name="Alikhan N.F."/>
            <person name="Baker D."/>
            <person name="Gharbi K."/>
            <person name="Hall N."/>
            <person name="Watson M."/>
            <person name="Adriaenssens E.M."/>
            <person name="Foster-Nyarko E."/>
            <person name="Jarju S."/>
            <person name="Secka A."/>
            <person name="Antonio M."/>
            <person name="Oren A."/>
            <person name="Chaudhuri R.R."/>
            <person name="La Ragione R."/>
            <person name="Hildebrand F."/>
            <person name="Pallen M.J."/>
        </authorList>
    </citation>
    <scope>NUCLEOTIDE SEQUENCE</scope>
    <source>
        <strain evidence="11">ChiBcec8-14828</strain>
    </source>
</reference>
<protein>
    <recommendedName>
        <fullName evidence="1">RNA helicase</fullName>
        <ecNumber evidence="1">3.6.4.13</ecNumber>
    </recommendedName>
</protein>
<feature type="non-terminal residue" evidence="11">
    <location>
        <position position="323"/>
    </location>
</feature>
<evidence type="ECO:0000256" key="3">
    <source>
        <dbReference type="ARBA" id="ARBA00022801"/>
    </source>
</evidence>
<dbReference type="GO" id="GO:0033592">
    <property type="term" value="F:RNA strand annealing activity"/>
    <property type="evidence" value="ECO:0007669"/>
    <property type="project" value="TreeGrafter"/>
</dbReference>
<dbReference type="PROSITE" id="PS51192">
    <property type="entry name" value="HELICASE_ATP_BIND_1"/>
    <property type="match status" value="1"/>
</dbReference>
<evidence type="ECO:0000256" key="7">
    <source>
        <dbReference type="RuleBase" id="RU000492"/>
    </source>
</evidence>
<dbReference type="CDD" id="cd00268">
    <property type="entry name" value="DEADc"/>
    <property type="match status" value="1"/>
</dbReference>
<dbReference type="Proteomes" id="UP000824209">
    <property type="component" value="Unassembled WGS sequence"/>
</dbReference>